<name>A0A655AN80_MYCTX</name>
<reference evidence="1 2" key="1">
    <citation type="submission" date="2015-03" db="EMBL/GenBank/DDBJ databases">
        <authorList>
            <consortium name="Pathogen Informatics"/>
        </authorList>
    </citation>
    <scope>NUCLEOTIDE SEQUENCE [LARGE SCALE GENOMIC DNA]</scope>
    <source>
        <strain evidence="1 2">Bir 187</strain>
    </source>
</reference>
<evidence type="ECO:0000313" key="2">
    <source>
        <dbReference type="Proteomes" id="UP000049023"/>
    </source>
</evidence>
<gene>
    <name evidence="1" type="ORF">ERS027661_04214</name>
</gene>
<evidence type="ECO:0000313" key="1">
    <source>
        <dbReference type="EMBL" id="CKT33299.1"/>
    </source>
</evidence>
<organism evidence="1 2">
    <name type="scientific">Mycobacterium tuberculosis</name>
    <dbReference type="NCBI Taxonomy" id="1773"/>
    <lineage>
        <taxon>Bacteria</taxon>
        <taxon>Bacillati</taxon>
        <taxon>Actinomycetota</taxon>
        <taxon>Actinomycetes</taxon>
        <taxon>Mycobacteriales</taxon>
        <taxon>Mycobacteriaceae</taxon>
        <taxon>Mycobacterium</taxon>
        <taxon>Mycobacterium tuberculosis complex</taxon>
    </lineage>
</organism>
<dbReference type="AlphaFoldDB" id="A0A655AN80"/>
<dbReference type="Proteomes" id="UP000049023">
    <property type="component" value="Unassembled WGS sequence"/>
</dbReference>
<sequence length="137" mass="14463">MLYIGGAINSGSIQSSRVRSSSPRDIRRLPSVNRPSISQASAIMTAPVVVMVNDTVWIRDGRLSSRTPKVGSWTTGRAPAPRAPMAIRTVPVAPNRRVRASAVSSVVVSGAPTACSSPCRLAIDQLSVWWRAAIGAA</sequence>
<accession>A0A655AN80</accession>
<dbReference type="EMBL" id="CNFU01001340">
    <property type="protein sequence ID" value="CKT33299.1"/>
    <property type="molecule type" value="Genomic_DNA"/>
</dbReference>
<protein>
    <submittedName>
        <fullName evidence="1">Uncharacterized protein</fullName>
    </submittedName>
</protein>
<proteinExistence type="predicted"/>